<dbReference type="GO" id="GO:0005634">
    <property type="term" value="C:nucleus"/>
    <property type="evidence" value="ECO:0007669"/>
    <property type="project" value="UniProtKB-SubCell"/>
</dbReference>
<evidence type="ECO:0000313" key="9">
    <source>
        <dbReference type="Proteomes" id="UP000195871"/>
    </source>
</evidence>
<dbReference type="RefSeq" id="XP_029318921.1">
    <property type="nucleotide sequence ID" value="XM_029463061.1"/>
</dbReference>
<feature type="compositionally biased region" description="Low complexity" evidence="5">
    <location>
        <begin position="250"/>
        <end position="282"/>
    </location>
</feature>
<organism evidence="8 9">
    <name type="scientific">Pichia kudriavzevii</name>
    <name type="common">Yeast</name>
    <name type="synonym">Issatchenkia orientalis</name>
    <dbReference type="NCBI Taxonomy" id="4909"/>
    <lineage>
        <taxon>Eukaryota</taxon>
        <taxon>Fungi</taxon>
        <taxon>Dikarya</taxon>
        <taxon>Ascomycota</taxon>
        <taxon>Saccharomycotina</taxon>
        <taxon>Pichiomycetes</taxon>
        <taxon>Pichiales</taxon>
        <taxon>Pichiaceae</taxon>
        <taxon>Pichia</taxon>
    </lineage>
</organism>
<feature type="compositionally biased region" description="Low complexity" evidence="5">
    <location>
        <begin position="199"/>
        <end position="214"/>
    </location>
</feature>
<evidence type="ECO:0000256" key="3">
    <source>
        <dbReference type="ARBA" id="ARBA00023242"/>
    </source>
</evidence>
<protein>
    <recommendedName>
        <fullName evidence="6">Homeobox domain-containing protein</fullName>
    </recommendedName>
</protein>
<accession>A0A1Z8JQT2</accession>
<dbReference type="Pfam" id="PF05920">
    <property type="entry name" value="Homeobox_KN"/>
    <property type="match status" value="1"/>
</dbReference>
<dbReference type="EMBL" id="NHMM01000002">
    <property type="protein sequence ID" value="OUT22945.1"/>
    <property type="molecule type" value="Genomic_DNA"/>
</dbReference>
<evidence type="ECO:0000313" key="8">
    <source>
        <dbReference type="EMBL" id="OUT22945.1"/>
    </source>
</evidence>
<keyword evidence="3 4" id="KW-0539">Nucleus</keyword>
<feature type="compositionally biased region" description="Low complexity" evidence="5">
    <location>
        <begin position="7"/>
        <end position="33"/>
    </location>
</feature>
<dbReference type="Gene3D" id="1.10.10.60">
    <property type="entry name" value="Homeodomain-like"/>
    <property type="match status" value="1"/>
</dbReference>
<dbReference type="GO" id="GO:0003677">
    <property type="term" value="F:DNA binding"/>
    <property type="evidence" value="ECO:0007669"/>
    <property type="project" value="UniProtKB-UniRule"/>
</dbReference>
<feature type="compositionally biased region" description="Low complexity" evidence="5">
    <location>
        <begin position="41"/>
        <end position="59"/>
    </location>
</feature>
<evidence type="ECO:0000256" key="2">
    <source>
        <dbReference type="ARBA" id="ARBA00023155"/>
    </source>
</evidence>
<feature type="region of interest" description="Disordered" evidence="5">
    <location>
        <begin position="199"/>
        <end position="223"/>
    </location>
</feature>
<dbReference type="PROSITE" id="PS50071">
    <property type="entry name" value="HOMEOBOX_2"/>
    <property type="match status" value="1"/>
</dbReference>
<dbReference type="GO" id="GO:0006355">
    <property type="term" value="P:regulation of DNA-templated transcription"/>
    <property type="evidence" value="ECO:0007669"/>
    <property type="project" value="InterPro"/>
</dbReference>
<reference evidence="8 9" key="1">
    <citation type="submission" date="2017-05" db="EMBL/GenBank/DDBJ databases">
        <title>The Genome Sequence of Candida krusei Ckrusei653.</title>
        <authorList>
            <person name="Cuomo C."/>
            <person name="Forche A."/>
            <person name="Young S."/>
            <person name="Abouelleil A."/>
            <person name="Cao P."/>
            <person name="Chapman S."/>
            <person name="Cusick C."/>
            <person name="Shea T."/>
            <person name="Nusbaum C."/>
            <person name="Birren B."/>
        </authorList>
    </citation>
    <scope>NUCLEOTIDE SEQUENCE [LARGE SCALE GENOMIC DNA]</scope>
    <source>
        <strain evidence="8 9">Ckrusei653</strain>
    </source>
</reference>
<feature type="region of interest" description="Disordered" evidence="5">
    <location>
        <begin position="241"/>
        <end position="293"/>
    </location>
</feature>
<dbReference type="KEGG" id="pkz:C5L36_0A00560"/>
<dbReference type="Proteomes" id="UP000195871">
    <property type="component" value="Unassembled WGS sequence"/>
</dbReference>
<reference evidence="7 10" key="2">
    <citation type="submission" date="2018-06" db="EMBL/GenBank/DDBJ databases">
        <title>Population genomics shows no distinction between pathogenic Candida krusei and environmental Pichia kudriavzevii: One species, four names.</title>
        <authorList>
            <person name="Douglass A.P."/>
            <person name="Offei B."/>
            <person name="Braun-Galleani S."/>
            <person name="Coughlan A.Y."/>
            <person name="Martos A."/>
            <person name="Ortiz-Merino R.A."/>
            <person name="Byrne K.P."/>
            <person name="Wolfe K.H."/>
        </authorList>
    </citation>
    <scope>NUCLEOTIDE SEQUENCE [LARGE SCALE GENOMIC DNA]</scope>
    <source>
        <strain evidence="7 10">CBS573</strain>
    </source>
</reference>
<evidence type="ECO:0000256" key="1">
    <source>
        <dbReference type="ARBA" id="ARBA00023125"/>
    </source>
</evidence>
<comment type="subcellular location">
    <subcellularLocation>
        <location evidence="4">Nucleus</location>
    </subcellularLocation>
</comment>
<dbReference type="CDD" id="cd00086">
    <property type="entry name" value="homeodomain"/>
    <property type="match status" value="1"/>
</dbReference>
<keyword evidence="10" id="KW-1185">Reference proteome</keyword>
<evidence type="ECO:0000313" key="7">
    <source>
        <dbReference type="EMBL" id="AWU73444.1"/>
    </source>
</evidence>
<dbReference type="VEuPathDB" id="FungiDB:C5L36_0A00560"/>
<feature type="domain" description="Homeobox" evidence="6">
    <location>
        <begin position="284"/>
        <end position="347"/>
    </location>
</feature>
<dbReference type="AlphaFoldDB" id="A0A1Z8JQT2"/>
<dbReference type="InterPro" id="IPR009057">
    <property type="entry name" value="Homeodomain-like_sf"/>
</dbReference>
<evidence type="ECO:0000256" key="4">
    <source>
        <dbReference type="PROSITE-ProRule" id="PRU00108"/>
    </source>
</evidence>
<proteinExistence type="predicted"/>
<dbReference type="InterPro" id="IPR001356">
    <property type="entry name" value="HD"/>
</dbReference>
<dbReference type="SUPFAM" id="SSF46689">
    <property type="entry name" value="Homeodomain-like"/>
    <property type="match status" value="1"/>
</dbReference>
<sequence>MHAFQYPTTSSTVSPAPVPALAAPSSSSRTSLAHMGIGATPSSMSSMSSSPASSKSFSAIQSGPSNDLLKYSHSKRNSNSNLGMHSQPHLGIHQQPHLHSYASYPYSSYQSHTQLPPLQRLPSITSILSESPNRSGSVSSIESFLKSGATNTTINTNINTPVNINTAANAGTCINSNTNGLLGSSLDTLSNLATNSISSLTSSSSSSCISRPSPTGESSSLGLLHRNSLSNSHYLAMRPYQTDSRQRNISSPSLINYSSSSSSSSPSSLPSSVTPLSTLSSSGPKMKKKRSNLPKQATAVLLTWLVDNINHPYPNSKEKVELMRKTGLTPQQLSNWFINARRRKIQMLKEKSSSI</sequence>
<dbReference type="Proteomes" id="UP000249293">
    <property type="component" value="Chromosome 1"/>
</dbReference>
<dbReference type="InterPro" id="IPR008422">
    <property type="entry name" value="KN_HD"/>
</dbReference>
<name>A0A1Z8JQT2_PICKU</name>
<evidence type="ECO:0000256" key="5">
    <source>
        <dbReference type="SAM" id="MobiDB-lite"/>
    </source>
</evidence>
<dbReference type="GeneID" id="40381154"/>
<dbReference type="STRING" id="4909.A0A1Z8JQT2"/>
<feature type="DNA-binding region" description="Homeobox" evidence="4">
    <location>
        <begin position="286"/>
        <end position="348"/>
    </location>
</feature>
<feature type="region of interest" description="Disordered" evidence="5">
    <location>
        <begin position="1"/>
        <end position="60"/>
    </location>
</feature>
<gene>
    <name evidence="7" type="ORF">C5L36_0A00560</name>
    <name evidence="8" type="ORF">CAS74_001246</name>
</gene>
<dbReference type="InterPro" id="IPR050224">
    <property type="entry name" value="TALE_homeobox"/>
</dbReference>
<dbReference type="PANTHER" id="PTHR11850">
    <property type="entry name" value="HOMEOBOX PROTEIN TRANSCRIPTION FACTORS"/>
    <property type="match status" value="1"/>
</dbReference>
<dbReference type="EMBL" id="CP028773">
    <property type="protein sequence ID" value="AWU73444.1"/>
    <property type="molecule type" value="Genomic_DNA"/>
</dbReference>
<keyword evidence="1 4" id="KW-0238">DNA-binding</keyword>
<keyword evidence="2 4" id="KW-0371">Homeobox</keyword>
<dbReference type="SMART" id="SM00389">
    <property type="entry name" value="HOX"/>
    <property type="match status" value="1"/>
</dbReference>
<evidence type="ECO:0000259" key="6">
    <source>
        <dbReference type="PROSITE" id="PS50071"/>
    </source>
</evidence>
<evidence type="ECO:0000313" key="10">
    <source>
        <dbReference type="Proteomes" id="UP000249293"/>
    </source>
</evidence>
<dbReference type="OrthoDB" id="10056939at2759"/>